<sequence length="212" mass="23551">MKIYHTYAIIASLGLLGLSGCNSDSADGNYNSPASDELIETQIDSATKASVDSVAQATNEGNIMFPVPDTLTNLLKRYQPQARLANLTDQALSNKTTQTGNPVYLYGNFNGKGSQDYAVQVQQGDSIHILAYLDYRNQPREMKVAAYPATKLNNAWYSTYQLKLAPQDSLVRDNRSRKQVPLQTDGISIMEENRTTLYVLQKGRFIPFDATR</sequence>
<dbReference type="AlphaFoldDB" id="A0A364RIA2"/>
<dbReference type="OrthoDB" id="851070at2"/>
<reference evidence="2 3" key="1">
    <citation type="submission" date="2018-06" db="EMBL/GenBank/DDBJ databases">
        <authorList>
            <person name="Liu Z.-W."/>
        </authorList>
    </citation>
    <scope>NUCLEOTIDE SEQUENCE [LARGE SCALE GENOMIC DNA]</scope>
    <source>
        <strain evidence="2 3">2b14</strain>
    </source>
</reference>
<evidence type="ECO:0008006" key="4">
    <source>
        <dbReference type="Google" id="ProtNLM"/>
    </source>
</evidence>
<gene>
    <name evidence="2" type="ORF">DP923_02805</name>
</gene>
<dbReference type="RefSeq" id="WP_112304137.1">
    <property type="nucleotide sequence ID" value="NZ_QMDV01000001.1"/>
</dbReference>
<proteinExistence type="predicted"/>
<comment type="caution">
    <text evidence="2">The sequence shown here is derived from an EMBL/GenBank/DDBJ whole genome shotgun (WGS) entry which is preliminary data.</text>
</comment>
<keyword evidence="1" id="KW-0732">Signal</keyword>
<feature type="chain" id="PRO_5017041223" description="Lipoprotein" evidence="1">
    <location>
        <begin position="27"/>
        <end position="212"/>
    </location>
</feature>
<dbReference type="EMBL" id="QMDV01000001">
    <property type="protein sequence ID" value="RAU84005.1"/>
    <property type="molecule type" value="Genomic_DNA"/>
</dbReference>
<feature type="signal peptide" evidence="1">
    <location>
        <begin position="1"/>
        <end position="26"/>
    </location>
</feature>
<accession>A0A364RIA2</accession>
<evidence type="ECO:0000313" key="3">
    <source>
        <dbReference type="Proteomes" id="UP000251692"/>
    </source>
</evidence>
<dbReference type="Proteomes" id="UP000251692">
    <property type="component" value="Unassembled WGS sequence"/>
</dbReference>
<name>A0A364RIA2_9BACT</name>
<dbReference type="PROSITE" id="PS51257">
    <property type="entry name" value="PROKAR_LIPOPROTEIN"/>
    <property type="match status" value="1"/>
</dbReference>
<protein>
    <recommendedName>
        <fullName evidence="4">Lipoprotein</fullName>
    </recommendedName>
</protein>
<reference evidence="2 3" key="2">
    <citation type="submission" date="2018-07" db="EMBL/GenBank/DDBJ databases">
        <title>Pontibacter sp. 2b14 genomic sequence and assembly.</title>
        <authorList>
            <person name="Du Z.-J."/>
        </authorList>
    </citation>
    <scope>NUCLEOTIDE SEQUENCE [LARGE SCALE GENOMIC DNA]</scope>
    <source>
        <strain evidence="2 3">2b14</strain>
    </source>
</reference>
<evidence type="ECO:0000256" key="1">
    <source>
        <dbReference type="SAM" id="SignalP"/>
    </source>
</evidence>
<organism evidence="2 3">
    <name type="scientific">Pontibacter arcticus</name>
    <dbReference type="NCBI Taxonomy" id="2080288"/>
    <lineage>
        <taxon>Bacteria</taxon>
        <taxon>Pseudomonadati</taxon>
        <taxon>Bacteroidota</taxon>
        <taxon>Cytophagia</taxon>
        <taxon>Cytophagales</taxon>
        <taxon>Hymenobacteraceae</taxon>
        <taxon>Pontibacter</taxon>
    </lineage>
</organism>
<keyword evidence="3" id="KW-1185">Reference proteome</keyword>
<evidence type="ECO:0000313" key="2">
    <source>
        <dbReference type="EMBL" id="RAU84005.1"/>
    </source>
</evidence>